<comment type="caution">
    <text evidence="1">The sequence shown here is derived from an EMBL/GenBank/DDBJ whole genome shotgun (WGS) entry which is preliminary data.</text>
</comment>
<evidence type="ECO:0000313" key="2">
    <source>
        <dbReference type="Proteomes" id="UP000272051"/>
    </source>
</evidence>
<sequence length="104" mass="11381">MSSQAEVIYEDKETGIKLVKEGWNLAVYKEGAAEPTDVIKCFFEGNEKIKPISPGNISKGKISLYPGGPTVETLSVEGRTDVLRGFKVVVSIPDGKVLKMGRFY</sequence>
<accession>A0A497EUH4</accession>
<name>A0A497EUH4_9CREN</name>
<gene>
    <name evidence="1" type="ORF">DRJ33_07095</name>
</gene>
<dbReference type="Proteomes" id="UP000272051">
    <property type="component" value="Unassembled WGS sequence"/>
</dbReference>
<dbReference type="AlphaFoldDB" id="A0A497EUH4"/>
<evidence type="ECO:0000313" key="1">
    <source>
        <dbReference type="EMBL" id="RLE50806.1"/>
    </source>
</evidence>
<proteinExistence type="predicted"/>
<organism evidence="1 2">
    <name type="scientific">Thermoproteota archaeon</name>
    <dbReference type="NCBI Taxonomy" id="2056631"/>
    <lineage>
        <taxon>Archaea</taxon>
        <taxon>Thermoproteota</taxon>
    </lineage>
</organism>
<reference evidence="1 2" key="1">
    <citation type="submission" date="2018-06" db="EMBL/GenBank/DDBJ databases">
        <title>Extensive metabolic versatility and redundancy in microbially diverse, dynamic hydrothermal sediments.</title>
        <authorList>
            <person name="Dombrowski N."/>
            <person name="Teske A."/>
            <person name="Baker B.J."/>
        </authorList>
    </citation>
    <scope>NUCLEOTIDE SEQUENCE [LARGE SCALE GENOMIC DNA]</scope>
    <source>
        <strain evidence="1">B34_G17</strain>
    </source>
</reference>
<dbReference type="EMBL" id="QMQX01000155">
    <property type="protein sequence ID" value="RLE50806.1"/>
    <property type="molecule type" value="Genomic_DNA"/>
</dbReference>
<protein>
    <submittedName>
        <fullName evidence="1">Uncharacterized protein</fullName>
    </submittedName>
</protein>